<feature type="domain" description="Glycoside hydrolase family 19 catalytic" evidence="1">
    <location>
        <begin position="110"/>
        <end position="160"/>
    </location>
</feature>
<evidence type="ECO:0000313" key="2">
    <source>
        <dbReference type="EMBL" id="SNB61372.1"/>
    </source>
</evidence>
<sequence length="204" mass="22208">MLNDHVVRSLYPKAPASHAEGFAERAARAFAVHGLSGSAILYFLATIGHETQGLTRFEENLNYRASRLLQVWPARFRSLEVAAKFEGAPVKLANLVYAARMGNGDEASGDGYRYRGRGYIQLTGRSSYLAIGKEVGLDLVGQPDLVAAPEHALDIATAYWRSQGLLAISSFEGVCRRINGGAIGLDDRRNWLKRVTAILASEGD</sequence>
<name>A0A212QPM0_9PROT</name>
<organism evidence="2 3">
    <name type="scientific">Arboricoccus pini</name>
    <dbReference type="NCBI Taxonomy" id="1963835"/>
    <lineage>
        <taxon>Bacteria</taxon>
        <taxon>Pseudomonadati</taxon>
        <taxon>Pseudomonadota</taxon>
        <taxon>Alphaproteobacteria</taxon>
        <taxon>Geminicoccales</taxon>
        <taxon>Geminicoccaceae</taxon>
        <taxon>Arboricoccus</taxon>
    </lineage>
</organism>
<dbReference type="Pfam" id="PF00182">
    <property type="entry name" value="Glyco_hydro_19"/>
    <property type="match status" value="1"/>
</dbReference>
<dbReference type="SUPFAM" id="SSF53955">
    <property type="entry name" value="Lysozyme-like"/>
    <property type="match status" value="1"/>
</dbReference>
<evidence type="ECO:0000313" key="3">
    <source>
        <dbReference type="Proteomes" id="UP000197065"/>
    </source>
</evidence>
<dbReference type="Proteomes" id="UP000197065">
    <property type="component" value="Unassembled WGS sequence"/>
</dbReference>
<dbReference type="InterPro" id="IPR000726">
    <property type="entry name" value="Glyco_hydro_19_cat"/>
</dbReference>
<gene>
    <name evidence="2" type="ORF">SAMN07250955_102205</name>
</gene>
<evidence type="ECO:0000259" key="1">
    <source>
        <dbReference type="Pfam" id="PF00182"/>
    </source>
</evidence>
<dbReference type="AlphaFoldDB" id="A0A212QPM0"/>
<protein>
    <submittedName>
        <fullName evidence="2">Putative chitinase</fullName>
    </submittedName>
</protein>
<dbReference type="GO" id="GO:0016998">
    <property type="term" value="P:cell wall macromolecule catabolic process"/>
    <property type="evidence" value="ECO:0007669"/>
    <property type="project" value="InterPro"/>
</dbReference>
<dbReference type="InterPro" id="IPR023346">
    <property type="entry name" value="Lysozyme-like_dom_sf"/>
</dbReference>
<dbReference type="EMBL" id="FYEH01000002">
    <property type="protein sequence ID" value="SNB61372.1"/>
    <property type="molecule type" value="Genomic_DNA"/>
</dbReference>
<dbReference type="RefSeq" id="WP_165769408.1">
    <property type="nucleotide sequence ID" value="NZ_FYEH01000002.1"/>
</dbReference>
<dbReference type="Gene3D" id="1.10.530.10">
    <property type="match status" value="1"/>
</dbReference>
<dbReference type="PANTHER" id="PTHR34408:SF1">
    <property type="entry name" value="GLYCOSYL HYDROLASE FAMILY 19 DOMAIN-CONTAINING PROTEIN HI_1415"/>
    <property type="match status" value="1"/>
</dbReference>
<dbReference type="GO" id="GO:0006032">
    <property type="term" value="P:chitin catabolic process"/>
    <property type="evidence" value="ECO:0007669"/>
    <property type="project" value="InterPro"/>
</dbReference>
<keyword evidence="3" id="KW-1185">Reference proteome</keyword>
<reference evidence="2 3" key="1">
    <citation type="submission" date="2017-06" db="EMBL/GenBank/DDBJ databases">
        <authorList>
            <person name="Kim H.J."/>
            <person name="Triplett B.A."/>
        </authorList>
    </citation>
    <scope>NUCLEOTIDE SEQUENCE [LARGE SCALE GENOMIC DNA]</scope>
    <source>
        <strain evidence="2 3">B29T1</strain>
    </source>
</reference>
<dbReference type="InterPro" id="IPR052354">
    <property type="entry name" value="Cell_Wall_Dynamics_Protein"/>
</dbReference>
<proteinExistence type="predicted"/>
<dbReference type="GO" id="GO:0004568">
    <property type="term" value="F:chitinase activity"/>
    <property type="evidence" value="ECO:0007669"/>
    <property type="project" value="InterPro"/>
</dbReference>
<accession>A0A212QPM0</accession>
<dbReference type="PANTHER" id="PTHR34408">
    <property type="entry name" value="FAMILY PROTEIN, PUTATIVE-RELATED"/>
    <property type="match status" value="1"/>
</dbReference>